<gene>
    <name evidence="2" type="ORF">RIMI_LOCUS16082303</name>
</gene>
<dbReference type="InterPro" id="IPR008160">
    <property type="entry name" value="Collagen"/>
</dbReference>
<dbReference type="Pfam" id="PF01391">
    <property type="entry name" value="Collagen"/>
    <property type="match status" value="1"/>
</dbReference>
<dbReference type="InterPro" id="IPR036465">
    <property type="entry name" value="vWFA_dom_sf"/>
</dbReference>
<evidence type="ECO:0000313" key="2">
    <source>
        <dbReference type="EMBL" id="CAJ0957889.1"/>
    </source>
</evidence>
<accession>A0ABN9MAL1</accession>
<feature type="region of interest" description="Disordered" evidence="1">
    <location>
        <begin position="52"/>
        <end position="158"/>
    </location>
</feature>
<dbReference type="PANTHER" id="PTHR24637:SF421">
    <property type="entry name" value="CUTICLE COLLAGEN DPY-2"/>
    <property type="match status" value="1"/>
</dbReference>
<reference evidence="2" key="1">
    <citation type="submission" date="2023-07" db="EMBL/GenBank/DDBJ databases">
        <authorList>
            <person name="Stuckert A."/>
        </authorList>
    </citation>
    <scope>NUCLEOTIDE SEQUENCE</scope>
</reference>
<dbReference type="Proteomes" id="UP001176940">
    <property type="component" value="Unassembled WGS sequence"/>
</dbReference>
<dbReference type="Gene3D" id="3.40.50.410">
    <property type="entry name" value="von Willebrand factor, type A domain"/>
    <property type="match status" value="1"/>
</dbReference>
<feature type="compositionally biased region" description="Low complexity" evidence="1">
    <location>
        <begin position="135"/>
        <end position="144"/>
    </location>
</feature>
<evidence type="ECO:0000256" key="1">
    <source>
        <dbReference type="SAM" id="MobiDB-lite"/>
    </source>
</evidence>
<dbReference type="PANTHER" id="PTHR24637">
    <property type="entry name" value="COLLAGEN"/>
    <property type="match status" value="1"/>
</dbReference>
<protein>
    <submittedName>
        <fullName evidence="2">Uncharacterized protein</fullName>
    </submittedName>
</protein>
<comment type="caution">
    <text evidence="2">The sequence shown here is derived from an EMBL/GenBank/DDBJ whole genome shotgun (WGS) entry which is preliminary data.</text>
</comment>
<sequence>IRMIAVGVGAADMDELRSIMMNRNLEDIFFVSSFDDFPTIVQELIETICSESENPIKMQHAESIKTESENEEKPPKQPEGPCTSTCTKGQKGERGESGPPGQNAFTGLQPGGFDLFNMNSKGEKGERGLPGQDGIPGLPGRPGRTGPPGPPGLMVNTL</sequence>
<organism evidence="2 3">
    <name type="scientific">Ranitomeya imitator</name>
    <name type="common">mimic poison frog</name>
    <dbReference type="NCBI Taxonomy" id="111125"/>
    <lineage>
        <taxon>Eukaryota</taxon>
        <taxon>Metazoa</taxon>
        <taxon>Chordata</taxon>
        <taxon>Craniata</taxon>
        <taxon>Vertebrata</taxon>
        <taxon>Euteleostomi</taxon>
        <taxon>Amphibia</taxon>
        <taxon>Batrachia</taxon>
        <taxon>Anura</taxon>
        <taxon>Neobatrachia</taxon>
        <taxon>Hyloidea</taxon>
        <taxon>Dendrobatidae</taxon>
        <taxon>Dendrobatinae</taxon>
        <taxon>Ranitomeya</taxon>
    </lineage>
</organism>
<proteinExistence type="predicted"/>
<dbReference type="EMBL" id="CAUEEQ010044264">
    <property type="protein sequence ID" value="CAJ0957889.1"/>
    <property type="molecule type" value="Genomic_DNA"/>
</dbReference>
<dbReference type="SUPFAM" id="SSF53300">
    <property type="entry name" value="vWA-like"/>
    <property type="match status" value="1"/>
</dbReference>
<keyword evidence="3" id="KW-1185">Reference proteome</keyword>
<feature type="non-terminal residue" evidence="2">
    <location>
        <position position="1"/>
    </location>
</feature>
<feature type="compositionally biased region" description="Basic and acidic residues" evidence="1">
    <location>
        <begin position="59"/>
        <end position="76"/>
    </location>
</feature>
<evidence type="ECO:0000313" key="3">
    <source>
        <dbReference type="Proteomes" id="UP001176940"/>
    </source>
</evidence>
<name>A0ABN9MAL1_9NEOB</name>